<accession>A0A6S6SVS5</accession>
<protein>
    <recommendedName>
        <fullName evidence="2">DUF1737 domain-containing protein</fullName>
    </recommendedName>
</protein>
<sequence length="61" mass="7168">MTYKILKSDPYKDSIEDFEEAVNKYLKDGWEPTGGIYMRDVYQKSSGVEFTQFFQSITKVD</sequence>
<dbReference type="AlphaFoldDB" id="A0A6S6SVS5"/>
<gene>
    <name evidence="1" type="ORF">HELGO_WM3289</name>
</gene>
<organism evidence="1">
    <name type="scientific">uncultured Sulfurovum sp</name>
    <dbReference type="NCBI Taxonomy" id="269237"/>
    <lineage>
        <taxon>Bacteria</taxon>
        <taxon>Pseudomonadati</taxon>
        <taxon>Campylobacterota</taxon>
        <taxon>Epsilonproteobacteria</taxon>
        <taxon>Campylobacterales</taxon>
        <taxon>Sulfurovaceae</taxon>
        <taxon>Sulfurovum</taxon>
        <taxon>environmental samples</taxon>
    </lineage>
</organism>
<evidence type="ECO:0000313" key="1">
    <source>
        <dbReference type="EMBL" id="CAA6807385.1"/>
    </source>
</evidence>
<reference evidence="1" key="1">
    <citation type="submission" date="2020-01" db="EMBL/GenBank/DDBJ databases">
        <authorList>
            <person name="Meier V. D."/>
            <person name="Meier V D."/>
        </authorList>
    </citation>
    <scope>NUCLEOTIDE SEQUENCE</scope>
    <source>
        <strain evidence="1">HLG_WM_MAG_01</strain>
    </source>
</reference>
<proteinExistence type="predicted"/>
<evidence type="ECO:0008006" key="2">
    <source>
        <dbReference type="Google" id="ProtNLM"/>
    </source>
</evidence>
<name>A0A6S6SVS5_9BACT</name>
<dbReference type="EMBL" id="CACVAS010000047">
    <property type="protein sequence ID" value="CAA6807385.1"/>
    <property type="molecule type" value="Genomic_DNA"/>
</dbReference>